<dbReference type="Pfam" id="PF01425">
    <property type="entry name" value="Amidase"/>
    <property type="match status" value="1"/>
</dbReference>
<feature type="domain" description="Amidase" evidence="1">
    <location>
        <begin position="77"/>
        <end position="165"/>
    </location>
</feature>
<comment type="caution">
    <text evidence="2">The sequence shown here is derived from an EMBL/GenBank/DDBJ whole genome shotgun (WGS) entry which is preliminary data.</text>
</comment>
<accession>A0ABR4C539</accession>
<dbReference type="SUPFAM" id="SSF75304">
    <property type="entry name" value="Amidase signature (AS) enzymes"/>
    <property type="match status" value="1"/>
</dbReference>
<dbReference type="InterPro" id="IPR023631">
    <property type="entry name" value="Amidase_dom"/>
</dbReference>
<proteinExistence type="predicted"/>
<dbReference type="PANTHER" id="PTHR42678">
    <property type="entry name" value="AMIDASE"/>
    <property type="match status" value="1"/>
</dbReference>
<gene>
    <name evidence="2" type="ORF">VTL71DRAFT_4198</name>
</gene>
<dbReference type="EMBL" id="JAZHXI010000013">
    <property type="protein sequence ID" value="KAL2065058.1"/>
    <property type="molecule type" value="Genomic_DNA"/>
</dbReference>
<sequence>MHQKDTRASLASPHKMRLAWMSLPEIQGALQNGFITSEDLVKPEQQAKATESSMAFHSYHSERCIFDARQHAFNRFGCSGLLNAKPSFEATVIKKWRQSGTVLSGKTILSQWANCRSSVNALDGWSAVGGQCMGIFPDEQDPGGSSAGSAVAVALRLVPVALGTEATILDPLPEGHSVKDQTTYIYVPAKAPISSSCIPRHVMISDEHAMKKFDEALRVMQSLGAIIVDDVQFSEWSLTFNHNPNWRHAYRVGVEAKIEKFLQNFTTNPHNLKTLPDVMEYIRETAKEENDKCGMTDWIVFEEVPKTFGLDTKRIQRARRVTAQNSRADTETLEPRNVRCDRRALVDRYNCTCGRMSSSVCPAASLPRGLGC</sequence>
<evidence type="ECO:0000313" key="3">
    <source>
        <dbReference type="Proteomes" id="UP001595075"/>
    </source>
</evidence>
<evidence type="ECO:0000259" key="1">
    <source>
        <dbReference type="Pfam" id="PF01425"/>
    </source>
</evidence>
<dbReference type="Gene3D" id="3.90.1300.10">
    <property type="entry name" value="Amidase signature (AS) domain"/>
    <property type="match status" value="1"/>
</dbReference>
<protein>
    <recommendedName>
        <fullName evidence="1">Amidase domain-containing protein</fullName>
    </recommendedName>
</protein>
<dbReference type="PANTHER" id="PTHR42678:SF34">
    <property type="entry name" value="OS04G0183300 PROTEIN"/>
    <property type="match status" value="1"/>
</dbReference>
<dbReference type="InterPro" id="IPR036928">
    <property type="entry name" value="AS_sf"/>
</dbReference>
<evidence type="ECO:0000313" key="2">
    <source>
        <dbReference type="EMBL" id="KAL2065058.1"/>
    </source>
</evidence>
<keyword evidence="3" id="KW-1185">Reference proteome</keyword>
<name>A0ABR4C539_9HELO</name>
<dbReference type="Proteomes" id="UP001595075">
    <property type="component" value="Unassembled WGS sequence"/>
</dbReference>
<reference evidence="2 3" key="1">
    <citation type="journal article" date="2024" name="Commun. Biol.">
        <title>Comparative genomic analysis of thermophilic fungi reveals convergent evolutionary adaptations and gene losses.</title>
        <authorList>
            <person name="Steindorff A.S."/>
            <person name="Aguilar-Pontes M.V."/>
            <person name="Robinson A.J."/>
            <person name="Andreopoulos B."/>
            <person name="LaButti K."/>
            <person name="Kuo A."/>
            <person name="Mondo S."/>
            <person name="Riley R."/>
            <person name="Otillar R."/>
            <person name="Haridas S."/>
            <person name="Lipzen A."/>
            <person name="Grimwood J."/>
            <person name="Schmutz J."/>
            <person name="Clum A."/>
            <person name="Reid I.D."/>
            <person name="Moisan M.C."/>
            <person name="Butler G."/>
            <person name="Nguyen T.T.M."/>
            <person name="Dewar K."/>
            <person name="Conant G."/>
            <person name="Drula E."/>
            <person name="Henrissat B."/>
            <person name="Hansel C."/>
            <person name="Singer S."/>
            <person name="Hutchinson M.I."/>
            <person name="de Vries R.P."/>
            <person name="Natvig D.O."/>
            <person name="Powell A.J."/>
            <person name="Tsang A."/>
            <person name="Grigoriev I.V."/>
        </authorList>
    </citation>
    <scope>NUCLEOTIDE SEQUENCE [LARGE SCALE GENOMIC DNA]</scope>
    <source>
        <strain evidence="2 3">CBS 494.80</strain>
    </source>
</reference>
<organism evidence="2 3">
    <name type="scientific">Oculimacula yallundae</name>
    <dbReference type="NCBI Taxonomy" id="86028"/>
    <lineage>
        <taxon>Eukaryota</taxon>
        <taxon>Fungi</taxon>
        <taxon>Dikarya</taxon>
        <taxon>Ascomycota</taxon>
        <taxon>Pezizomycotina</taxon>
        <taxon>Leotiomycetes</taxon>
        <taxon>Helotiales</taxon>
        <taxon>Ploettnerulaceae</taxon>
        <taxon>Oculimacula</taxon>
    </lineage>
</organism>